<gene>
    <name evidence="3" type="ORF">LMG28688_00219</name>
</gene>
<keyword evidence="1" id="KW-0808">Transferase</keyword>
<feature type="domain" description="Glycosyl transferase family 1" evidence="2">
    <location>
        <begin position="433"/>
        <end position="538"/>
    </location>
</feature>
<accession>A0A6J5FDW2</accession>
<dbReference type="Proteomes" id="UP000494119">
    <property type="component" value="Unassembled WGS sequence"/>
</dbReference>
<dbReference type="Gene3D" id="3.40.50.2000">
    <property type="entry name" value="Glycogen Phosphorylase B"/>
    <property type="match status" value="2"/>
</dbReference>
<name>A0A6J5FDW2_9BURK</name>
<dbReference type="PANTHER" id="PTHR46401:SF2">
    <property type="entry name" value="GLYCOSYLTRANSFERASE WBBK-RELATED"/>
    <property type="match status" value="1"/>
</dbReference>
<evidence type="ECO:0000313" key="3">
    <source>
        <dbReference type="EMBL" id="CAB3776373.1"/>
    </source>
</evidence>
<keyword evidence="4" id="KW-1185">Reference proteome</keyword>
<dbReference type="SUPFAM" id="SSF53756">
    <property type="entry name" value="UDP-Glycosyltransferase/glycogen phosphorylase"/>
    <property type="match status" value="1"/>
</dbReference>
<proteinExistence type="predicted"/>
<dbReference type="InterPro" id="IPR001296">
    <property type="entry name" value="Glyco_trans_1"/>
</dbReference>
<dbReference type="GO" id="GO:0009103">
    <property type="term" value="P:lipopolysaccharide biosynthetic process"/>
    <property type="evidence" value="ECO:0007669"/>
    <property type="project" value="TreeGrafter"/>
</dbReference>
<organism evidence="3 4">
    <name type="scientific">Paraburkholderia caffeinitolerans</name>
    <dbReference type="NCBI Taxonomy" id="1723730"/>
    <lineage>
        <taxon>Bacteria</taxon>
        <taxon>Pseudomonadati</taxon>
        <taxon>Pseudomonadota</taxon>
        <taxon>Betaproteobacteria</taxon>
        <taxon>Burkholderiales</taxon>
        <taxon>Burkholderiaceae</taxon>
        <taxon>Paraburkholderia</taxon>
    </lineage>
</organism>
<evidence type="ECO:0000313" key="4">
    <source>
        <dbReference type="Proteomes" id="UP000494119"/>
    </source>
</evidence>
<protein>
    <recommendedName>
        <fullName evidence="2">Glycosyl transferase family 1 domain-containing protein</fullName>
    </recommendedName>
</protein>
<dbReference type="AlphaFoldDB" id="A0A6J5FDW2"/>
<evidence type="ECO:0000259" key="2">
    <source>
        <dbReference type="Pfam" id="PF00534"/>
    </source>
</evidence>
<reference evidence="3 4" key="1">
    <citation type="submission" date="2020-04" db="EMBL/GenBank/DDBJ databases">
        <authorList>
            <person name="De Canck E."/>
        </authorList>
    </citation>
    <scope>NUCLEOTIDE SEQUENCE [LARGE SCALE GENOMIC DNA]</scope>
    <source>
        <strain evidence="3 4">LMG 28688</strain>
    </source>
</reference>
<evidence type="ECO:0000256" key="1">
    <source>
        <dbReference type="ARBA" id="ARBA00022679"/>
    </source>
</evidence>
<dbReference type="GO" id="GO:0016757">
    <property type="term" value="F:glycosyltransferase activity"/>
    <property type="evidence" value="ECO:0007669"/>
    <property type="project" value="InterPro"/>
</dbReference>
<dbReference type="EMBL" id="CADIKL010000001">
    <property type="protein sequence ID" value="CAB3776373.1"/>
    <property type="molecule type" value="Genomic_DNA"/>
</dbReference>
<dbReference type="PANTHER" id="PTHR46401">
    <property type="entry name" value="GLYCOSYLTRANSFERASE WBBK-RELATED"/>
    <property type="match status" value="1"/>
</dbReference>
<dbReference type="Pfam" id="PF00534">
    <property type="entry name" value="Glycos_transf_1"/>
    <property type="match status" value="1"/>
</dbReference>
<sequence length="646" mass="71530">MLNNEFAVVFTPDEGRLPQSAQLKRLAGSASRVLVFVASAADAQTLRDLDASRVEIVAVEDGGGWIGALNRALYPLVRSHTDILFVAPQYEFDEAAVVALRDAMRADPLYGFALPRTNTGGSASVPRMPGDEPVSSARDFDAFLEHLPEYAGGGIVHAAPVLVRASVLDTFGRLEGESFDLSDALARLFIRANRRGHSAVVSHRALFFAPESRAYEGPAAAPVIARASDLYRAIERRAALPDQVIEKLLWYRLKPKALRYVLFDIRNLAPGFNGTAQHILSLIPPLLELAGMFGIAPSFWVAQKSAEFHGLDQAMRERLIYELPDGSIFDACIRLSQPWSFSELRDQARLALVNMYLIMDAIAWDCHYIRMPHIDGVWRTAAATADGFVYNSGYTQRAFAQRFPQAASVPSAVSWCSLDPAEYFVAESGEQSQPAQAPYVLIVGNHYYHKGLYEVVHVLAASFPETRFKVLGEIGEQYPNVEQHPSGMLSHEDVDRLFRDCACLVFPSHYEGFGLPILKALAFGKQIIARSSTLLDEIGARVSPVEGIVPFETRSELLNAVAQVLGDAARLTARRTQPLAPAQPYGWRAAAQDILTLASRLIDDVATERCLDRLEFFYRSEQFDVERVGWTNADQNKIIFEVELEE</sequence>
<dbReference type="RefSeq" id="WP_175194096.1">
    <property type="nucleotide sequence ID" value="NZ_CADIKL010000001.1"/>
</dbReference>